<proteinExistence type="predicted"/>
<evidence type="ECO:0000313" key="1">
    <source>
        <dbReference type="EMBL" id="MRH21109.1"/>
    </source>
</evidence>
<dbReference type="OrthoDB" id="7864767at2"/>
<dbReference type="RefSeq" id="WP_153748419.1">
    <property type="nucleotide sequence ID" value="NZ_BAAADI010000011.1"/>
</dbReference>
<dbReference type="Proteomes" id="UP000466730">
    <property type="component" value="Unassembled WGS sequence"/>
</dbReference>
<name>A0A844BET2_9RHOB</name>
<comment type="caution">
    <text evidence="1">The sequence shown here is derived from an EMBL/GenBank/DDBJ whole genome shotgun (WGS) entry which is preliminary data.</text>
</comment>
<reference evidence="1 2" key="1">
    <citation type="submission" date="2019-11" db="EMBL/GenBank/DDBJ databases">
        <title>Draft Whole-Genome sequence of the marine photosynthetic bacterium Rhodovulum strictum DSM 11289.</title>
        <authorList>
            <person name="Kyndt J.A."/>
            <person name="Meyer T.E."/>
        </authorList>
    </citation>
    <scope>NUCLEOTIDE SEQUENCE [LARGE SCALE GENOMIC DNA]</scope>
    <source>
        <strain evidence="1 2">DSM 11289</strain>
    </source>
</reference>
<gene>
    <name evidence="1" type="ORF">GH815_08890</name>
</gene>
<sequence length="159" mass="17254">MLRARLWYGPAGHGLALDRVARYLAGPLACQVRSETHIRFGRRVQALVLHDPIAAMIELDRRPEVSAEAADLIARLPASAPPALALKLAGCTARLDLHDAPGQRLIPSSGPARSVLVPLAFAMDGLVEDLESGRLSHFRLPGTPPRNWLARILSGLLRR</sequence>
<protein>
    <submittedName>
        <fullName evidence="1">Uncharacterized protein</fullName>
    </submittedName>
</protein>
<accession>A0A844BET2</accession>
<dbReference type="AlphaFoldDB" id="A0A844BET2"/>
<evidence type="ECO:0000313" key="2">
    <source>
        <dbReference type="Proteomes" id="UP000466730"/>
    </source>
</evidence>
<dbReference type="EMBL" id="WJPO01000011">
    <property type="protein sequence ID" value="MRH21109.1"/>
    <property type="molecule type" value="Genomic_DNA"/>
</dbReference>
<organism evidence="1 2">
    <name type="scientific">Rhodovulum strictum</name>
    <dbReference type="NCBI Taxonomy" id="58314"/>
    <lineage>
        <taxon>Bacteria</taxon>
        <taxon>Pseudomonadati</taxon>
        <taxon>Pseudomonadota</taxon>
        <taxon>Alphaproteobacteria</taxon>
        <taxon>Rhodobacterales</taxon>
        <taxon>Paracoccaceae</taxon>
        <taxon>Rhodovulum</taxon>
    </lineage>
</organism>
<keyword evidence="2" id="KW-1185">Reference proteome</keyword>